<proteinExistence type="predicted"/>
<protein>
    <recommendedName>
        <fullName evidence="3">ATP-grasp domain-containing protein</fullName>
    </recommendedName>
</protein>
<comment type="caution">
    <text evidence="1">The sequence shown here is derived from an EMBL/GenBank/DDBJ whole genome shotgun (WGS) entry which is preliminary data.</text>
</comment>
<gene>
    <name evidence="1" type="ORF">KEM10_03385</name>
</gene>
<dbReference type="EMBL" id="JAGUCO010000001">
    <property type="protein sequence ID" value="MBS2097306.1"/>
    <property type="molecule type" value="Genomic_DNA"/>
</dbReference>
<evidence type="ECO:0000313" key="2">
    <source>
        <dbReference type="Proteomes" id="UP000708576"/>
    </source>
</evidence>
<keyword evidence="2" id="KW-1185">Reference proteome</keyword>
<evidence type="ECO:0008006" key="3">
    <source>
        <dbReference type="Google" id="ProtNLM"/>
    </source>
</evidence>
<sequence>MNSIYIYNPTCDMAVENGTLSYMPSTLLRKFEEDISPLVSLMASAKDILITNNQSYTEFVDFWNEAGFEQPTYINWESIKTLNKDYNVSPWGWSPVIAHRLRQFGIEYDFKLPATRQLFSRQTSLDIITEYIHQPAPQYPINFVPKSPIKVDNILKVEELLKQHTKGIILKTLYSSSGRGLLFIKQKKEITQNRNWIEAKIKAHGYVIAEPIYNKIQDASLQFVIENSEYQFLGLNYFDSDGKGKFAKEHIGIPENIKVLLPENDEWIQEAADRVIASMQALDLHKKYSGPVGVDAIFLFEDDENVRFHPIIEANLRCNMGLINMKLKDRIAKNSTGFWQIDTFKPGKAREFFTQQMKEYPLKMKDGKIVEGFIPLSSFGPNQQFAAWGIIK</sequence>
<organism evidence="1 2">
    <name type="scientific">Carboxylicivirga linearis</name>
    <dbReference type="NCBI Taxonomy" id="1628157"/>
    <lineage>
        <taxon>Bacteria</taxon>
        <taxon>Pseudomonadati</taxon>
        <taxon>Bacteroidota</taxon>
        <taxon>Bacteroidia</taxon>
        <taxon>Marinilabiliales</taxon>
        <taxon>Marinilabiliaceae</taxon>
        <taxon>Carboxylicivirga</taxon>
    </lineage>
</organism>
<dbReference type="RefSeq" id="WP_212213485.1">
    <property type="nucleotide sequence ID" value="NZ_JAGUCO010000001.1"/>
</dbReference>
<evidence type="ECO:0000313" key="1">
    <source>
        <dbReference type="EMBL" id="MBS2097306.1"/>
    </source>
</evidence>
<reference evidence="1 2" key="1">
    <citation type="journal article" date="2015" name="Int. J. Syst. Evol. Microbiol.">
        <title>Carboxylicivirga linearis sp. nov., isolated from a sea cucumber culture pond.</title>
        <authorList>
            <person name="Wang F.Q."/>
            <person name="Zhou Y.X."/>
            <person name="Lin X.Z."/>
            <person name="Chen G.J."/>
            <person name="Du Z.J."/>
        </authorList>
    </citation>
    <scope>NUCLEOTIDE SEQUENCE [LARGE SCALE GENOMIC DNA]</scope>
    <source>
        <strain evidence="1 2">FB218</strain>
    </source>
</reference>
<dbReference type="SUPFAM" id="SSF56059">
    <property type="entry name" value="Glutathione synthetase ATP-binding domain-like"/>
    <property type="match status" value="1"/>
</dbReference>
<dbReference type="Proteomes" id="UP000708576">
    <property type="component" value="Unassembled WGS sequence"/>
</dbReference>
<name>A0ABS5JS51_9BACT</name>
<accession>A0ABS5JS51</accession>